<dbReference type="InterPro" id="IPR004107">
    <property type="entry name" value="Integrase_SAM-like_N"/>
</dbReference>
<evidence type="ECO:0000256" key="1">
    <source>
        <dbReference type="ARBA" id="ARBA00008857"/>
    </source>
</evidence>
<dbReference type="Proteomes" id="UP000886725">
    <property type="component" value="Unassembled WGS sequence"/>
</dbReference>
<dbReference type="CDD" id="cd01189">
    <property type="entry name" value="INT_ICEBs1_C_like"/>
    <property type="match status" value="1"/>
</dbReference>
<protein>
    <submittedName>
        <fullName evidence="8">Site-specific integrase</fullName>
    </submittedName>
</protein>
<dbReference type="AlphaFoldDB" id="A0A9D0YYX2"/>
<dbReference type="InterPro" id="IPR010998">
    <property type="entry name" value="Integrase_recombinase_N"/>
</dbReference>
<proteinExistence type="inferred from homology"/>
<comment type="caution">
    <text evidence="8">The sequence shown here is derived from an EMBL/GenBank/DDBJ whole genome shotgun (WGS) entry which is preliminary data.</text>
</comment>
<gene>
    <name evidence="8" type="ORF">IAC85_02825</name>
</gene>
<keyword evidence="3 5" id="KW-0238">DNA-binding</keyword>
<dbReference type="GO" id="GO:0003677">
    <property type="term" value="F:DNA binding"/>
    <property type="evidence" value="ECO:0007669"/>
    <property type="project" value="UniProtKB-UniRule"/>
</dbReference>
<dbReference type="Gene3D" id="1.10.443.10">
    <property type="entry name" value="Intergrase catalytic core"/>
    <property type="match status" value="1"/>
</dbReference>
<evidence type="ECO:0000256" key="4">
    <source>
        <dbReference type="ARBA" id="ARBA00023172"/>
    </source>
</evidence>
<keyword evidence="2" id="KW-0229">DNA integration</keyword>
<dbReference type="InterPro" id="IPR013762">
    <property type="entry name" value="Integrase-like_cat_sf"/>
</dbReference>
<dbReference type="PROSITE" id="PS51898">
    <property type="entry name" value="TYR_RECOMBINASE"/>
    <property type="match status" value="1"/>
</dbReference>
<dbReference type="SUPFAM" id="SSF56349">
    <property type="entry name" value="DNA breaking-rejoining enzymes"/>
    <property type="match status" value="1"/>
</dbReference>
<sequence length="325" mass="38879">MARKGENIFYRKDGRWEARYFKQYDENHRIIYGYVYGKTYLEAKKKKNEKLLCLNMEQKRKPRQKKTLNDGIDEWLVQKKLIVKESTYARYYSIVNVHIRPVLGNIKLSYLTYDKIVRFINIQTESRENKILTNRTIRDIVVVLKQILNYLGIYYKIISPKPEKKEISILKKEEQRKLEEYLMAHIKPNYLGILLSLYAGLRIGEVCALRWKDINLVERKIHINHTIMRIQDSTTIHKTKIIMGEPKTVQSKRTIPIPSCLLSILKKLKSLDEDYVLTNTEHFIEPRTYYNHYLKVLRSLKIENHKYHTLRHTFATRCIELGFDP</sequence>
<evidence type="ECO:0000256" key="5">
    <source>
        <dbReference type="PROSITE-ProRule" id="PRU01248"/>
    </source>
</evidence>
<reference evidence="8" key="2">
    <citation type="journal article" date="2021" name="PeerJ">
        <title>Extensive microbial diversity within the chicken gut microbiome revealed by metagenomics and culture.</title>
        <authorList>
            <person name="Gilroy R."/>
            <person name="Ravi A."/>
            <person name="Getino M."/>
            <person name="Pursley I."/>
            <person name="Horton D.L."/>
            <person name="Alikhan N.F."/>
            <person name="Baker D."/>
            <person name="Gharbi K."/>
            <person name="Hall N."/>
            <person name="Watson M."/>
            <person name="Adriaenssens E.M."/>
            <person name="Foster-Nyarko E."/>
            <person name="Jarju S."/>
            <person name="Secka A."/>
            <person name="Antonio M."/>
            <person name="Oren A."/>
            <person name="Chaudhuri R.R."/>
            <person name="La Ragione R."/>
            <person name="Hildebrand F."/>
            <person name="Pallen M.J."/>
        </authorList>
    </citation>
    <scope>NUCLEOTIDE SEQUENCE</scope>
    <source>
        <strain evidence="8">CHK165-10780</strain>
    </source>
</reference>
<feature type="domain" description="Tyr recombinase" evidence="6">
    <location>
        <begin position="165"/>
        <end position="325"/>
    </location>
</feature>
<evidence type="ECO:0000259" key="7">
    <source>
        <dbReference type="PROSITE" id="PS51900"/>
    </source>
</evidence>
<evidence type="ECO:0000313" key="8">
    <source>
        <dbReference type="EMBL" id="HIQ64652.1"/>
    </source>
</evidence>
<dbReference type="InterPro" id="IPR050808">
    <property type="entry name" value="Phage_Integrase"/>
</dbReference>
<dbReference type="InterPro" id="IPR044068">
    <property type="entry name" value="CB"/>
</dbReference>
<dbReference type="Pfam" id="PF14659">
    <property type="entry name" value="Phage_int_SAM_3"/>
    <property type="match status" value="1"/>
</dbReference>
<dbReference type="PROSITE" id="PS51900">
    <property type="entry name" value="CB"/>
    <property type="match status" value="1"/>
</dbReference>
<comment type="similarity">
    <text evidence="1">Belongs to the 'phage' integrase family.</text>
</comment>
<feature type="non-terminal residue" evidence="8">
    <location>
        <position position="325"/>
    </location>
</feature>
<keyword evidence="4" id="KW-0233">DNA recombination</keyword>
<dbReference type="Pfam" id="PF00589">
    <property type="entry name" value="Phage_integrase"/>
    <property type="match status" value="1"/>
</dbReference>
<evidence type="ECO:0000256" key="2">
    <source>
        <dbReference type="ARBA" id="ARBA00022908"/>
    </source>
</evidence>
<dbReference type="InterPro" id="IPR011010">
    <property type="entry name" value="DNA_brk_join_enz"/>
</dbReference>
<feature type="domain" description="Core-binding (CB)" evidence="7">
    <location>
        <begin position="66"/>
        <end position="152"/>
    </location>
</feature>
<evidence type="ECO:0000313" key="9">
    <source>
        <dbReference type="Proteomes" id="UP000886725"/>
    </source>
</evidence>
<dbReference type="Gene3D" id="1.10.150.130">
    <property type="match status" value="1"/>
</dbReference>
<dbReference type="GO" id="GO:0006310">
    <property type="term" value="P:DNA recombination"/>
    <property type="evidence" value="ECO:0007669"/>
    <property type="project" value="UniProtKB-KW"/>
</dbReference>
<dbReference type="InterPro" id="IPR002104">
    <property type="entry name" value="Integrase_catalytic"/>
</dbReference>
<organism evidence="8 9">
    <name type="scientific">Candidatus Faecenecus gallistercoris</name>
    <dbReference type="NCBI Taxonomy" id="2840793"/>
    <lineage>
        <taxon>Bacteria</taxon>
        <taxon>Bacillati</taxon>
        <taxon>Bacillota</taxon>
        <taxon>Bacillota incertae sedis</taxon>
        <taxon>Candidatus Faecenecus</taxon>
    </lineage>
</organism>
<accession>A0A9D0YYX2</accession>
<dbReference type="PANTHER" id="PTHR30629">
    <property type="entry name" value="PROPHAGE INTEGRASE"/>
    <property type="match status" value="1"/>
</dbReference>
<dbReference type="EMBL" id="DVFU01000057">
    <property type="protein sequence ID" value="HIQ64652.1"/>
    <property type="molecule type" value="Genomic_DNA"/>
</dbReference>
<name>A0A9D0YYX2_9FIRM</name>
<evidence type="ECO:0000256" key="3">
    <source>
        <dbReference type="ARBA" id="ARBA00023125"/>
    </source>
</evidence>
<reference evidence="8" key="1">
    <citation type="submission" date="2020-10" db="EMBL/GenBank/DDBJ databases">
        <authorList>
            <person name="Gilroy R."/>
        </authorList>
    </citation>
    <scope>NUCLEOTIDE SEQUENCE</scope>
    <source>
        <strain evidence="8">CHK165-10780</strain>
    </source>
</reference>
<dbReference type="PANTHER" id="PTHR30629:SF6">
    <property type="entry name" value="PROPHAGE INTEGRASE INTA-RELATED"/>
    <property type="match status" value="1"/>
</dbReference>
<evidence type="ECO:0000259" key="6">
    <source>
        <dbReference type="PROSITE" id="PS51898"/>
    </source>
</evidence>
<dbReference type="GO" id="GO:0015074">
    <property type="term" value="P:DNA integration"/>
    <property type="evidence" value="ECO:0007669"/>
    <property type="project" value="UniProtKB-KW"/>
</dbReference>